<reference evidence="2 3" key="1">
    <citation type="journal article" date="2013" name="J. Microbiol.">
        <title>Mucilaginibacter ginsenosidivorax sp. nov., with ginsenoside converting activity isolated from sediment.</title>
        <authorList>
            <person name="Kim J.K."/>
            <person name="Choi T.E."/>
            <person name="Liu Q.M."/>
            <person name="Park H.Y."/>
            <person name="Yi T.H."/>
            <person name="Yoon M.H."/>
            <person name="Kim S.C."/>
            <person name="Im W.T."/>
        </authorList>
    </citation>
    <scope>NUCLEOTIDE SEQUENCE [LARGE SCALE GENOMIC DNA]</scope>
    <source>
        <strain evidence="2 3">KHI28</strain>
    </source>
</reference>
<sequence>MENRVEVRHLFKPLDGKLMELLESLTPADWNKQTVAKAWKVKDVVSHLLDGNIRALSIQRDKYFGDLAPANNNYHDLVDWLNKLNADWVNATKRISPDILLLLHKTTGRLASAYYESLNPNDTAIFSVGWAGEQESLNWMHLAREYTEKWHHQQQIREATGRDGIMTREFFYPFIDTFFKGLPHTFKNTGAPVNTLIKITITSGIGGNWYLKKIKDGWHLLKDADTDSFAATVKIPPDIAWKLFSKSIRPDDVKTRVEITGNATLAGQVLQMVSVMA</sequence>
<dbReference type="InterPro" id="IPR034660">
    <property type="entry name" value="DinB/YfiT-like"/>
</dbReference>
<organism evidence="2 3">
    <name type="scientific">Mucilaginibacter ginsenosidivorax</name>
    <dbReference type="NCBI Taxonomy" id="862126"/>
    <lineage>
        <taxon>Bacteria</taxon>
        <taxon>Pseudomonadati</taxon>
        <taxon>Bacteroidota</taxon>
        <taxon>Sphingobacteriia</taxon>
        <taxon>Sphingobacteriales</taxon>
        <taxon>Sphingobacteriaceae</taxon>
        <taxon>Mucilaginibacter</taxon>
    </lineage>
</organism>
<evidence type="ECO:0000313" key="3">
    <source>
        <dbReference type="Proteomes" id="UP000321362"/>
    </source>
</evidence>
<feature type="domain" description="Mycothiol-dependent maleylpyruvate isomerase metal-binding" evidence="1">
    <location>
        <begin position="16"/>
        <end position="156"/>
    </location>
</feature>
<name>A0A5B8VYR6_9SPHI</name>
<dbReference type="InterPro" id="IPR024344">
    <property type="entry name" value="MDMPI_metal-binding"/>
</dbReference>
<dbReference type="AlphaFoldDB" id="A0A5B8VYR6"/>
<protein>
    <recommendedName>
        <fullName evidence="1">Mycothiol-dependent maleylpyruvate isomerase metal-binding domain-containing protein</fullName>
    </recommendedName>
</protein>
<dbReference type="EMBL" id="CP042437">
    <property type="protein sequence ID" value="QEC76493.1"/>
    <property type="molecule type" value="Genomic_DNA"/>
</dbReference>
<gene>
    <name evidence="2" type="ORF">FSB76_11250</name>
</gene>
<accession>A0A5B8VYR6</accession>
<dbReference type="RefSeq" id="WP_147053667.1">
    <property type="nucleotide sequence ID" value="NZ_CP042437.1"/>
</dbReference>
<dbReference type="Proteomes" id="UP000321362">
    <property type="component" value="Chromosome"/>
</dbReference>
<dbReference type="KEGG" id="mgk:FSB76_11250"/>
<proteinExistence type="predicted"/>
<evidence type="ECO:0000259" key="1">
    <source>
        <dbReference type="Pfam" id="PF11716"/>
    </source>
</evidence>
<dbReference type="Gene3D" id="1.20.120.450">
    <property type="entry name" value="dinb family like domain"/>
    <property type="match status" value="1"/>
</dbReference>
<dbReference type="Pfam" id="PF11716">
    <property type="entry name" value="MDMPI_N"/>
    <property type="match status" value="1"/>
</dbReference>
<dbReference type="OrthoDB" id="154293at2"/>
<evidence type="ECO:0000313" key="2">
    <source>
        <dbReference type="EMBL" id="QEC76493.1"/>
    </source>
</evidence>
<dbReference type="SUPFAM" id="SSF109854">
    <property type="entry name" value="DinB/YfiT-like putative metalloenzymes"/>
    <property type="match status" value="1"/>
</dbReference>
<dbReference type="GO" id="GO:0046872">
    <property type="term" value="F:metal ion binding"/>
    <property type="evidence" value="ECO:0007669"/>
    <property type="project" value="InterPro"/>
</dbReference>
<keyword evidence="3" id="KW-1185">Reference proteome</keyword>